<proteinExistence type="predicted"/>
<evidence type="ECO:0000313" key="1">
    <source>
        <dbReference type="EMBL" id="KAJ8668087.1"/>
    </source>
</evidence>
<sequence length="528" mass="58861">MNRSIIIGLAVGLAICGVVLASHDPNDGTTPNRHPRFIGIPKQAVERAKNGILKYRGKPICGVDFIARNIMLTAARCVFGRVGENITVEINNIEKNLHRIYYHQYFNSLTLENDIAIMSTKEPFPLVEEQILKINSSPPKNYQNMIFSAYYDVQKEGDWNSLESIEGSVQFLPNSKCVEAYNITGAWVEGQLCVANATGKIAGKVAPKKPGTPIVNGKELVGIVSSSCKSTNIVTSIPSVYTWIEQRLDIANYTDVSYYEKWPLTEKELESYRKASLFAAHPNDPEFLVLIEYRGSSRRCVGVIVDERVILTTAECADEADTTTVEVVYAPHKGKSKSPKLDVIDIQIHPNYNRGSIMDPYNVGVMQLAQPVPKHNSAKIKPATRKPLSLDMTKIYGYGENNEMKFLPLRVSPGDECELLLLGREIHSDGKICAMERFGIGIKDQGSPLIVEEKIGQSYRRRIAGLLTPIPDVDTFDYRNPAVFVNLAEGPAYTWILERLSDYAKNSQKISSTTEYSNYINEREDGGL</sequence>
<protein>
    <submittedName>
        <fullName evidence="1">Uncharacterized protein</fullName>
    </submittedName>
</protein>
<dbReference type="Proteomes" id="UP001239111">
    <property type="component" value="Chromosome 4"/>
</dbReference>
<comment type="caution">
    <text evidence="1">The sequence shown here is derived from an EMBL/GenBank/DDBJ whole genome shotgun (WGS) entry which is preliminary data.</text>
</comment>
<organism evidence="1 2">
    <name type="scientific">Eretmocerus hayati</name>
    <dbReference type="NCBI Taxonomy" id="131215"/>
    <lineage>
        <taxon>Eukaryota</taxon>
        <taxon>Metazoa</taxon>
        <taxon>Ecdysozoa</taxon>
        <taxon>Arthropoda</taxon>
        <taxon>Hexapoda</taxon>
        <taxon>Insecta</taxon>
        <taxon>Pterygota</taxon>
        <taxon>Neoptera</taxon>
        <taxon>Endopterygota</taxon>
        <taxon>Hymenoptera</taxon>
        <taxon>Apocrita</taxon>
        <taxon>Proctotrupomorpha</taxon>
        <taxon>Chalcidoidea</taxon>
        <taxon>Aphelinidae</taxon>
        <taxon>Aphelininae</taxon>
        <taxon>Eretmocerus</taxon>
    </lineage>
</organism>
<gene>
    <name evidence="1" type="ORF">QAD02_009750</name>
</gene>
<keyword evidence="2" id="KW-1185">Reference proteome</keyword>
<evidence type="ECO:0000313" key="2">
    <source>
        <dbReference type="Proteomes" id="UP001239111"/>
    </source>
</evidence>
<name>A0ACC2NA93_9HYME</name>
<accession>A0ACC2NA93</accession>
<reference evidence="1" key="1">
    <citation type="submission" date="2023-04" db="EMBL/GenBank/DDBJ databases">
        <title>A chromosome-level genome assembly of the parasitoid wasp Eretmocerus hayati.</title>
        <authorList>
            <person name="Zhong Y."/>
            <person name="Liu S."/>
            <person name="Liu Y."/>
        </authorList>
    </citation>
    <scope>NUCLEOTIDE SEQUENCE</scope>
    <source>
        <strain evidence="1">ZJU_SS_LIU_2023</strain>
    </source>
</reference>
<dbReference type="EMBL" id="CM056744">
    <property type="protein sequence ID" value="KAJ8668087.1"/>
    <property type="molecule type" value="Genomic_DNA"/>
</dbReference>